<evidence type="ECO:0000313" key="1">
    <source>
        <dbReference type="EMBL" id="KXT09852.1"/>
    </source>
</evidence>
<accession>A0A139I5P6</accession>
<comment type="caution">
    <text evidence="1">The sequence shown here is derived from an EMBL/GenBank/DDBJ whole genome shotgun (WGS) entry which is preliminary data.</text>
</comment>
<keyword evidence="2" id="KW-1185">Reference proteome</keyword>
<evidence type="ECO:0000313" key="2">
    <source>
        <dbReference type="Proteomes" id="UP000073492"/>
    </source>
</evidence>
<reference evidence="1 2" key="1">
    <citation type="submission" date="2015-07" db="EMBL/GenBank/DDBJ databases">
        <title>Comparative genomics of the Sigatoka disease complex on banana suggests a link between parallel evolutionary changes in Pseudocercospora fijiensis and Pseudocercospora eumusae and increased virulence on the banana host.</title>
        <authorList>
            <person name="Chang T.-C."/>
            <person name="Salvucci A."/>
            <person name="Crous P.W."/>
            <person name="Stergiopoulos I."/>
        </authorList>
    </citation>
    <scope>NUCLEOTIDE SEQUENCE [LARGE SCALE GENOMIC DNA]</scope>
    <source>
        <strain evidence="1 2">CBS 116634</strain>
    </source>
</reference>
<dbReference type="Proteomes" id="UP000073492">
    <property type="component" value="Unassembled WGS sequence"/>
</dbReference>
<protein>
    <submittedName>
        <fullName evidence="1">Uncharacterized protein</fullName>
    </submittedName>
</protein>
<dbReference type="AlphaFoldDB" id="A0A139I5P6"/>
<proteinExistence type="predicted"/>
<gene>
    <name evidence="1" type="ORF">AC579_2083</name>
</gene>
<sequence length="107" mass="11921">MPILAAPNTRSRSRSASHLVPTSFLSTGSGEVIGGRQWHKLPTWYIAAVEVILAKVKKAEEAGLWKVELDKDFLKDMLKYPPSKELRNAMGKQGVAKSKAIYHKRFG</sequence>
<name>A0A139I5P6_9PEZI</name>
<dbReference type="EMBL" id="LFZO01000302">
    <property type="protein sequence ID" value="KXT09852.1"/>
    <property type="molecule type" value="Genomic_DNA"/>
</dbReference>
<organism evidence="1 2">
    <name type="scientific">Pseudocercospora musae</name>
    <dbReference type="NCBI Taxonomy" id="113226"/>
    <lineage>
        <taxon>Eukaryota</taxon>
        <taxon>Fungi</taxon>
        <taxon>Dikarya</taxon>
        <taxon>Ascomycota</taxon>
        <taxon>Pezizomycotina</taxon>
        <taxon>Dothideomycetes</taxon>
        <taxon>Dothideomycetidae</taxon>
        <taxon>Mycosphaerellales</taxon>
        <taxon>Mycosphaerellaceae</taxon>
        <taxon>Pseudocercospora</taxon>
    </lineage>
</organism>